<dbReference type="AlphaFoldDB" id="A0A7C8MFD0"/>
<keyword evidence="3" id="KW-1185">Reference proteome</keyword>
<feature type="region of interest" description="Disordered" evidence="1">
    <location>
        <begin position="1"/>
        <end position="36"/>
    </location>
</feature>
<proteinExistence type="predicted"/>
<accession>A0A7C8MFD0</accession>
<reference evidence="2 3" key="1">
    <citation type="submission" date="2020-01" db="EMBL/GenBank/DDBJ databases">
        <authorList>
            <consortium name="DOE Joint Genome Institute"/>
            <person name="Haridas S."/>
            <person name="Albert R."/>
            <person name="Binder M."/>
            <person name="Bloem J."/>
            <person name="Labutti K."/>
            <person name="Salamov A."/>
            <person name="Andreopoulos B."/>
            <person name="Baker S.E."/>
            <person name="Barry K."/>
            <person name="Bills G."/>
            <person name="Bluhm B.H."/>
            <person name="Cannon C."/>
            <person name="Castanera R."/>
            <person name="Culley D.E."/>
            <person name="Daum C."/>
            <person name="Ezra D."/>
            <person name="Gonzalez J.B."/>
            <person name="Henrissat B."/>
            <person name="Kuo A."/>
            <person name="Liang C."/>
            <person name="Lipzen A."/>
            <person name="Lutzoni F."/>
            <person name="Magnuson J."/>
            <person name="Mondo S."/>
            <person name="Nolan M."/>
            <person name="Ohm R."/>
            <person name="Pangilinan J."/>
            <person name="Park H.-J.H."/>
            <person name="Ramirez L."/>
            <person name="Alfaro M."/>
            <person name="Sun H."/>
            <person name="Tritt A."/>
            <person name="Yoshinaga Y."/>
            <person name="Zwiers L.-H.L."/>
            <person name="Turgeon B.G."/>
            <person name="Goodwin S.B."/>
            <person name="Spatafora J.W."/>
            <person name="Crous P.W."/>
            <person name="Grigoriev I.V."/>
        </authorList>
    </citation>
    <scope>NUCLEOTIDE SEQUENCE [LARGE SCALE GENOMIC DNA]</scope>
    <source>
        <strain evidence="2 3">CBS 611.86</strain>
    </source>
</reference>
<evidence type="ECO:0000256" key="1">
    <source>
        <dbReference type="SAM" id="MobiDB-lite"/>
    </source>
</evidence>
<gene>
    <name evidence="2" type="ORF">BDV95DRAFT_643904</name>
</gene>
<dbReference type="Proteomes" id="UP000481861">
    <property type="component" value="Unassembled WGS sequence"/>
</dbReference>
<organism evidence="2 3">
    <name type="scientific">Massariosphaeria phaeospora</name>
    <dbReference type="NCBI Taxonomy" id="100035"/>
    <lineage>
        <taxon>Eukaryota</taxon>
        <taxon>Fungi</taxon>
        <taxon>Dikarya</taxon>
        <taxon>Ascomycota</taxon>
        <taxon>Pezizomycotina</taxon>
        <taxon>Dothideomycetes</taxon>
        <taxon>Pleosporomycetidae</taxon>
        <taxon>Pleosporales</taxon>
        <taxon>Pleosporales incertae sedis</taxon>
        <taxon>Massariosphaeria</taxon>
    </lineage>
</organism>
<evidence type="ECO:0000313" key="3">
    <source>
        <dbReference type="Proteomes" id="UP000481861"/>
    </source>
</evidence>
<dbReference type="EMBL" id="JAADJZ010000002">
    <property type="protein sequence ID" value="KAF2877078.1"/>
    <property type="molecule type" value="Genomic_DNA"/>
</dbReference>
<sequence>MGIPETDPTEPKASNSPATRSVPDNEPATGESSKDALDPSLSFKELLLHLGSISTCLALIGVNAKAYYWADFGTQGPKIYGDHLGLLSQNVVFKYLQFLAKFHELLLLLSMSYIVVYRLQHHLLNDGLPFGFLDAPHQISAGGGDLLWSLAFWKATSSSSRSGCVLGMSLLFGTVISVSLGPSSAIALIPSLDWWDSGRLSSANATRVYYVDYPANHRGTKPWPTTDFPMDDDVDHSCQQSIRIE</sequence>
<protein>
    <submittedName>
        <fullName evidence="2">Uncharacterized protein</fullName>
    </submittedName>
</protein>
<comment type="caution">
    <text evidence="2">The sequence shown here is derived from an EMBL/GenBank/DDBJ whole genome shotgun (WGS) entry which is preliminary data.</text>
</comment>
<name>A0A7C8MFD0_9PLEO</name>
<dbReference type="OrthoDB" id="5342924at2759"/>
<evidence type="ECO:0000313" key="2">
    <source>
        <dbReference type="EMBL" id="KAF2877078.1"/>
    </source>
</evidence>